<evidence type="ECO:0000313" key="2">
    <source>
        <dbReference type="EMBL" id="MBN7813671.1"/>
    </source>
</evidence>
<dbReference type="PANTHER" id="PTHR31956:SF1">
    <property type="entry name" value="NON-SPECIFIC PHOSPHOLIPASE C1"/>
    <property type="match status" value="1"/>
</dbReference>
<dbReference type="InterPro" id="IPR017850">
    <property type="entry name" value="Alkaline_phosphatase_core_sf"/>
</dbReference>
<dbReference type="InterPro" id="IPR007312">
    <property type="entry name" value="Phosphoesterase"/>
</dbReference>
<dbReference type="Gene3D" id="3.40.720.10">
    <property type="entry name" value="Alkaline Phosphatase, subunit A"/>
    <property type="match status" value="2"/>
</dbReference>
<evidence type="ECO:0000256" key="1">
    <source>
        <dbReference type="ARBA" id="ARBA00022801"/>
    </source>
</evidence>
<accession>A0ABS3CAW5</accession>
<proteinExistence type="predicted"/>
<comment type="caution">
    <text evidence="2">The sequence shown here is derived from an EMBL/GenBank/DDBJ whole genome shotgun (WGS) entry which is preliminary data.</text>
</comment>
<gene>
    <name evidence="2" type="ORF">J0A68_22130</name>
</gene>
<dbReference type="Pfam" id="PF04185">
    <property type="entry name" value="Phosphoesterase"/>
    <property type="match status" value="1"/>
</dbReference>
<organism evidence="2 3">
    <name type="scientific">Algoriphagus oliviformis</name>
    <dbReference type="NCBI Taxonomy" id="2811231"/>
    <lineage>
        <taxon>Bacteria</taxon>
        <taxon>Pseudomonadati</taxon>
        <taxon>Bacteroidota</taxon>
        <taxon>Cytophagia</taxon>
        <taxon>Cytophagales</taxon>
        <taxon>Cyclobacteriaceae</taxon>
        <taxon>Algoriphagus</taxon>
    </lineage>
</organism>
<sequence>MATYLVSRSDSNSNYQVWSFDPSQRDAFTQVPISKSASFDSGLNLAPIGGYLLSWGAGQPAGKGTAFPYRLFEFDPSSQDPLAGNTVQQGSWSSGKFWGYRGHYSSNPNEQKELPLISMGNFMLFFVAGEGRGTYMLYNFDPNFVNPMSSDPLPSTYTPQGGFPSIEAGHELICVNNYVIDRYGDGSDVRIWSFDPQNTVPLSIPEVWCGNWDGIDSRHQIVPVGEKILTWIPGKPTFHLWEFQPGSDQPFRKVINRGTLPDAIKDSSSLLAVLTKTQNVTVGDPQPGTIEYMRSKIKHVVYYTLESRSFDNVCGWLYEKDKSPINFIGSNRPFDGASTKYFNKDGSKKIYQSKFQNGQLSNDWDLSDQRQDPFHDNSDGLHQMFYDKRPGYAGRAKPDMGGFVKNNSTDDVMLTLTPEQLPVLNGLAANYAISDEWFCSVPGGTDINRAFAVTGSGMNRLDTWEGGSIYANWPQYPRRQSLWKLLWNNGIKDWSIYNSIAWADNPFTYHLYLEGQSPSIDQSAMKLIGGIESFKIQANYGTLPSFSFLEPVWIAPSGTSSYHPGASLVPGEITLNEIYEAIKNGPNWESTLLVITFSKNGGIYDHVAPPYGAKPWPNDQRDGFGFDLLGPRVPAIMVSPWIKKNTVIRSGGSIPFDSTSFAATLLNWFGIPKSRWGLGDRMDQTPTFESVFQETVARADAPTLTVPYDKGFPKAQ</sequence>
<name>A0ABS3CAW5_9BACT</name>
<keyword evidence="3" id="KW-1185">Reference proteome</keyword>
<dbReference type="Proteomes" id="UP000664317">
    <property type="component" value="Unassembled WGS sequence"/>
</dbReference>
<dbReference type="PANTHER" id="PTHR31956">
    <property type="entry name" value="NON-SPECIFIC PHOSPHOLIPASE C4-RELATED"/>
    <property type="match status" value="1"/>
</dbReference>
<keyword evidence="1" id="KW-0378">Hydrolase</keyword>
<reference evidence="2 3" key="1">
    <citation type="submission" date="2021-03" db="EMBL/GenBank/DDBJ databases">
        <title>novel species isolated from a fishpond in China.</title>
        <authorList>
            <person name="Lu H."/>
            <person name="Cai Z."/>
        </authorList>
    </citation>
    <scope>NUCLEOTIDE SEQUENCE [LARGE SCALE GENOMIC DNA]</scope>
    <source>
        <strain evidence="2 3">H41</strain>
    </source>
</reference>
<dbReference type="EMBL" id="JAFKCT010000018">
    <property type="protein sequence ID" value="MBN7813671.1"/>
    <property type="molecule type" value="Genomic_DNA"/>
</dbReference>
<evidence type="ECO:0000313" key="3">
    <source>
        <dbReference type="Proteomes" id="UP000664317"/>
    </source>
</evidence>
<protein>
    <submittedName>
        <fullName evidence="2">Alkaline phosphatase family protein</fullName>
    </submittedName>
</protein>
<dbReference type="RefSeq" id="WP_206580444.1">
    <property type="nucleotide sequence ID" value="NZ_JAFKCT010000018.1"/>
</dbReference>